<dbReference type="Proteomes" id="UP001311232">
    <property type="component" value="Unassembled WGS sequence"/>
</dbReference>
<dbReference type="EMBL" id="JAHHUM010002372">
    <property type="protein sequence ID" value="KAK5604123.1"/>
    <property type="molecule type" value="Genomic_DNA"/>
</dbReference>
<feature type="compositionally biased region" description="Low complexity" evidence="1">
    <location>
        <begin position="159"/>
        <end position="173"/>
    </location>
</feature>
<evidence type="ECO:0000256" key="1">
    <source>
        <dbReference type="SAM" id="MobiDB-lite"/>
    </source>
</evidence>
<evidence type="ECO:0000313" key="3">
    <source>
        <dbReference type="EMBL" id="KAK5604123.1"/>
    </source>
</evidence>
<organism evidence="3 4">
    <name type="scientific">Crenichthys baileyi</name>
    <name type="common">White River springfish</name>
    <dbReference type="NCBI Taxonomy" id="28760"/>
    <lineage>
        <taxon>Eukaryota</taxon>
        <taxon>Metazoa</taxon>
        <taxon>Chordata</taxon>
        <taxon>Craniata</taxon>
        <taxon>Vertebrata</taxon>
        <taxon>Euteleostomi</taxon>
        <taxon>Actinopterygii</taxon>
        <taxon>Neopterygii</taxon>
        <taxon>Teleostei</taxon>
        <taxon>Neoteleostei</taxon>
        <taxon>Acanthomorphata</taxon>
        <taxon>Ovalentaria</taxon>
        <taxon>Atherinomorphae</taxon>
        <taxon>Cyprinodontiformes</taxon>
        <taxon>Goodeidae</taxon>
        <taxon>Crenichthys</taxon>
    </lineage>
</organism>
<feature type="chain" id="PRO_5043497015" evidence="2">
    <location>
        <begin position="17"/>
        <end position="358"/>
    </location>
</feature>
<comment type="caution">
    <text evidence="3">The sequence shown here is derived from an EMBL/GenBank/DDBJ whole genome shotgun (WGS) entry which is preliminary data.</text>
</comment>
<name>A0AAV9R474_9TELE</name>
<dbReference type="AlphaFoldDB" id="A0AAV9R474"/>
<sequence length="358" mass="39331">MAWLMTYAALFHYTAASTDASSSDIQPPPFRSPWLAAQRQNREDSCSRCGISASVLRYLWVTPEAHWCRHCLSITVDYATVTRVFCIEGPGDLPYISMTTSQNLQTQYKVLKIDSGCPPPIYSMGGLLLLVTHSSPDLPPPGTDVKGCQVSITTADGSTQTSVTTKSVTCQTSAGDHEEQQQPSSLEELISQTSATSDAMQDETGPPQLSDGLLAEVMSAIPPQPFSPPSPLPPILSPLHSPVETFSHGWQRIPAADGSPSPPVLQKEPVSSPLLMHPDFIDELEILDGWSPPQVPRSPYYSESWKMRSSPCVFMIQTLIFSDFWDFGHGYSLISRRGCQNKVRSFRVIHATIIKIYS</sequence>
<reference evidence="3 4" key="1">
    <citation type="submission" date="2021-06" db="EMBL/GenBank/DDBJ databases">
        <authorList>
            <person name="Palmer J.M."/>
        </authorList>
    </citation>
    <scope>NUCLEOTIDE SEQUENCE [LARGE SCALE GENOMIC DNA]</scope>
    <source>
        <strain evidence="3 4">MEX-2019</strain>
        <tissue evidence="3">Muscle</tissue>
    </source>
</reference>
<protein>
    <submittedName>
        <fullName evidence="3">Uncharacterized protein</fullName>
    </submittedName>
</protein>
<evidence type="ECO:0000313" key="4">
    <source>
        <dbReference type="Proteomes" id="UP001311232"/>
    </source>
</evidence>
<gene>
    <name evidence="3" type="ORF">CRENBAI_023111</name>
</gene>
<keyword evidence="2" id="KW-0732">Signal</keyword>
<evidence type="ECO:0000256" key="2">
    <source>
        <dbReference type="SAM" id="SignalP"/>
    </source>
</evidence>
<keyword evidence="4" id="KW-1185">Reference proteome</keyword>
<feature type="region of interest" description="Disordered" evidence="1">
    <location>
        <begin position="159"/>
        <end position="186"/>
    </location>
</feature>
<feature type="signal peptide" evidence="2">
    <location>
        <begin position="1"/>
        <end position="16"/>
    </location>
</feature>
<accession>A0AAV9R474</accession>
<proteinExistence type="predicted"/>